<dbReference type="GO" id="GO:0016020">
    <property type="term" value="C:membrane"/>
    <property type="evidence" value="ECO:0007669"/>
    <property type="project" value="TreeGrafter"/>
</dbReference>
<name>A0AAV5UUG3_9BILA</name>
<keyword evidence="1" id="KW-1133">Transmembrane helix</keyword>
<dbReference type="PANTHER" id="PTHR23028:SF53">
    <property type="entry name" value="ACYL_TRANSF_3 DOMAIN-CONTAINING PROTEIN"/>
    <property type="match status" value="1"/>
</dbReference>
<dbReference type="GO" id="GO:0000271">
    <property type="term" value="P:polysaccharide biosynthetic process"/>
    <property type="evidence" value="ECO:0007669"/>
    <property type="project" value="TreeGrafter"/>
</dbReference>
<keyword evidence="1" id="KW-0812">Transmembrane</keyword>
<sequence length="252" mass="29154">LVFLGDISYALYLIHWPVIVFFLHHKEKATIDSCDSFFCIIFLTMTLTLSAHFTVEKWSMRAGMRTNALYVGVVYIVIYLLLLHSNSISDALLSNRINDLSILGSSKGESDEWKPDMNFTKEQIREIIEYNQNRELLPIPPYQIDEEARRWTNYTDEPEHNLYSFIWKGTGNLSVLLLGNSFAWRASPVIHDVFMGHFKELRVYTHLGCCLLTDIDCPKYRVAYSVVLEKMHPHITLVIARFVNECPDPSIS</sequence>
<keyword evidence="1" id="KW-0472">Membrane</keyword>
<keyword evidence="3" id="KW-1185">Reference proteome</keyword>
<evidence type="ECO:0000313" key="2">
    <source>
        <dbReference type="EMBL" id="GMT10921.1"/>
    </source>
</evidence>
<organism evidence="2 3">
    <name type="scientific">Pristionchus fissidentatus</name>
    <dbReference type="NCBI Taxonomy" id="1538716"/>
    <lineage>
        <taxon>Eukaryota</taxon>
        <taxon>Metazoa</taxon>
        <taxon>Ecdysozoa</taxon>
        <taxon>Nematoda</taxon>
        <taxon>Chromadorea</taxon>
        <taxon>Rhabditida</taxon>
        <taxon>Rhabditina</taxon>
        <taxon>Diplogasteromorpha</taxon>
        <taxon>Diplogasteroidea</taxon>
        <taxon>Neodiplogasteridae</taxon>
        <taxon>Pristionchus</taxon>
    </lineage>
</organism>
<evidence type="ECO:0000313" key="3">
    <source>
        <dbReference type="Proteomes" id="UP001432322"/>
    </source>
</evidence>
<feature type="transmembrane region" description="Helical" evidence="1">
    <location>
        <begin position="67"/>
        <end position="83"/>
    </location>
</feature>
<evidence type="ECO:0008006" key="4">
    <source>
        <dbReference type="Google" id="ProtNLM"/>
    </source>
</evidence>
<feature type="transmembrane region" description="Helical" evidence="1">
    <location>
        <begin position="6"/>
        <end position="24"/>
    </location>
</feature>
<dbReference type="Proteomes" id="UP001432322">
    <property type="component" value="Unassembled WGS sequence"/>
</dbReference>
<reference evidence="2" key="1">
    <citation type="submission" date="2023-10" db="EMBL/GenBank/DDBJ databases">
        <title>Genome assembly of Pristionchus species.</title>
        <authorList>
            <person name="Yoshida K."/>
            <person name="Sommer R.J."/>
        </authorList>
    </citation>
    <scope>NUCLEOTIDE SEQUENCE</scope>
    <source>
        <strain evidence="2">RS5133</strain>
    </source>
</reference>
<comment type="caution">
    <text evidence="2">The sequence shown here is derived from an EMBL/GenBank/DDBJ whole genome shotgun (WGS) entry which is preliminary data.</text>
</comment>
<feature type="transmembrane region" description="Helical" evidence="1">
    <location>
        <begin position="36"/>
        <end position="55"/>
    </location>
</feature>
<proteinExistence type="predicted"/>
<gene>
    <name evidence="2" type="ORF">PFISCL1PPCAC_2216</name>
</gene>
<dbReference type="InterPro" id="IPR050879">
    <property type="entry name" value="Acyltransferase_3"/>
</dbReference>
<accession>A0AAV5UUG3</accession>
<protein>
    <recommendedName>
        <fullName evidence="4">Acyltransferase</fullName>
    </recommendedName>
</protein>
<dbReference type="AlphaFoldDB" id="A0AAV5UUG3"/>
<evidence type="ECO:0000256" key="1">
    <source>
        <dbReference type="SAM" id="Phobius"/>
    </source>
</evidence>
<dbReference type="PANTHER" id="PTHR23028">
    <property type="entry name" value="ACETYLTRANSFERASE"/>
    <property type="match status" value="1"/>
</dbReference>
<feature type="non-terminal residue" evidence="2">
    <location>
        <position position="1"/>
    </location>
</feature>
<dbReference type="EMBL" id="BTSY01000001">
    <property type="protein sequence ID" value="GMT10921.1"/>
    <property type="molecule type" value="Genomic_DNA"/>
</dbReference>